<dbReference type="EMBL" id="BBRZ01000107">
    <property type="protein sequence ID" value="GAM58830.1"/>
    <property type="molecule type" value="Genomic_DNA"/>
</dbReference>
<sequence length="66" mass="7685">MFYFIQVTRSRFFIKLGRFHGDSAHINLFKIFLAKNDIYIALGVMMIDQDGATTFFLPKAHSTLLR</sequence>
<dbReference type="AlphaFoldDB" id="A0A0B8NW96"/>
<accession>A0A0B8NW96</accession>
<reference evidence="1 2" key="1">
    <citation type="submission" date="2015-01" db="EMBL/GenBank/DDBJ databases">
        <title>Vibrio sp. C1 JCM 19231 whole genome shotgun sequence.</title>
        <authorList>
            <person name="Sawabe T."/>
            <person name="Meirelles P."/>
            <person name="Feng G."/>
            <person name="Sayaka M."/>
            <person name="Hattori M."/>
            <person name="Ohkuma M."/>
        </authorList>
    </citation>
    <scope>NUCLEOTIDE SEQUENCE [LARGE SCALE GENOMIC DNA]</scope>
    <source>
        <strain evidence="2">JCM 19231</strain>
    </source>
</reference>
<name>A0A0B8NW96_9VIBR</name>
<evidence type="ECO:0000313" key="2">
    <source>
        <dbReference type="Proteomes" id="UP000031671"/>
    </source>
</evidence>
<protein>
    <submittedName>
        <fullName evidence="1">Uncharacterized protein</fullName>
    </submittedName>
</protein>
<keyword evidence="2" id="KW-1185">Reference proteome</keyword>
<gene>
    <name evidence="1" type="ORF">JCM19231_4814</name>
</gene>
<reference evidence="1 2" key="2">
    <citation type="submission" date="2015-01" db="EMBL/GenBank/DDBJ databases">
        <authorList>
            <consortium name="NBRP consortium"/>
            <person name="Sawabe T."/>
            <person name="Meirelles P."/>
            <person name="Feng G."/>
            <person name="Sayaka M."/>
            <person name="Hattori M."/>
            <person name="Ohkuma M."/>
        </authorList>
    </citation>
    <scope>NUCLEOTIDE SEQUENCE [LARGE SCALE GENOMIC DNA]</scope>
    <source>
        <strain evidence="2">JCM 19231</strain>
    </source>
</reference>
<dbReference type="Proteomes" id="UP000031671">
    <property type="component" value="Unassembled WGS sequence"/>
</dbReference>
<organism evidence="1 2">
    <name type="scientific">Vibrio ishigakensis</name>
    <dbReference type="NCBI Taxonomy" id="1481914"/>
    <lineage>
        <taxon>Bacteria</taxon>
        <taxon>Pseudomonadati</taxon>
        <taxon>Pseudomonadota</taxon>
        <taxon>Gammaproteobacteria</taxon>
        <taxon>Vibrionales</taxon>
        <taxon>Vibrionaceae</taxon>
        <taxon>Vibrio</taxon>
    </lineage>
</organism>
<evidence type="ECO:0000313" key="1">
    <source>
        <dbReference type="EMBL" id="GAM58830.1"/>
    </source>
</evidence>
<comment type="caution">
    <text evidence="1">The sequence shown here is derived from an EMBL/GenBank/DDBJ whole genome shotgun (WGS) entry which is preliminary data.</text>
</comment>
<proteinExistence type="predicted"/>